<dbReference type="Pfam" id="PF06030">
    <property type="entry name" value="WxLIP_PGBD"/>
    <property type="match status" value="1"/>
</dbReference>
<evidence type="ECO:0000256" key="2">
    <source>
        <dbReference type="SAM" id="SignalP"/>
    </source>
</evidence>
<feature type="signal peptide" evidence="2">
    <location>
        <begin position="1"/>
        <end position="20"/>
    </location>
</feature>
<organism evidence="5 6">
    <name type="scientific">Levilactobacillus tongjiangensis</name>
    <dbReference type="NCBI Taxonomy" id="2486023"/>
    <lineage>
        <taxon>Bacteria</taxon>
        <taxon>Bacillati</taxon>
        <taxon>Bacillota</taxon>
        <taxon>Bacilli</taxon>
        <taxon>Lactobacillales</taxon>
        <taxon>Lactobacillaceae</taxon>
        <taxon>Levilactobacillus</taxon>
    </lineage>
</organism>
<name>A0ABW1SV36_9LACO</name>
<keyword evidence="2" id="KW-0732">Signal</keyword>
<evidence type="ECO:0000313" key="6">
    <source>
        <dbReference type="Proteomes" id="UP001596254"/>
    </source>
</evidence>
<accession>A0ABW1SV36</accession>
<comment type="caution">
    <text evidence="5">The sequence shown here is derived from an EMBL/GenBank/DDBJ whole genome shotgun (WGS) entry which is preliminary data.</text>
</comment>
<keyword evidence="1" id="KW-0812">Transmembrane</keyword>
<dbReference type="InterPro" id="IPR010317">
    <property type="entry name" value="WxLIP_PGBD"/>
</dbReference>
<evidence type="ECO:0000313" key="5">
    <source>
        <dbReference type="EMBL" id="MFC6207928.1"/>
    </source>
</evidence>
<proteinExistence type="predicted"/>
<evidence type="ECO:0000259" key="3">
    <source>
        <dbReference type="Pfam" id="PF06030"/>
    </source>
</evidence>
<dbReference type="Proteomes" id="UP001596254">
    <property type="component" value="Unassembled WGS sequence"/>
</dbReference>
<dbReference type="InterPro" id="IPR021759">
    <property type="entry name" value="WxLIP_HBD"/>
</dbReference>
<feature type="chain" id="PRO_5045299399" evidence="2">
    <location>
        <begin position="21"/>
        <end position="353"/>
    </location>
</feature>
<dbReference type="RefSeq" id="WP_125694681.1">
    <property type="nucleotide sequence ID" value="NZ_JBHSSK010000027.1"/>
</dbReference>
<sequence length="353" mass="39168">MQGIKKVGLFFLMAISIVVAGVTFETTAQAAGNDVGYSVSAKIPKNQINKNNSFFDLRMKSGQTQTLQVRIYNVTNKDIQVKTAIHTAWTNSGGSVEYVKPAKSFDSSLRYKMSDITKIQGKKTITIPAAGSKVVTATVKMPKTSFNGVILGGWYFKRVDNKVTGTVKGADNIRNEYTYVVGMKYTKGQVPNPNMKLGKVAAGLSYKRRGVIADLRNPTAVMIPKLKINSTITNRDGGSVVKKDANKNVLMAPNTVYNYPMLYGETPLKAGHYHLHMVAKNSDHEWVFDRDFTITQAQANKYNHDSIENPGISIWLLIALGALGMLILVLLILLIIYLIRRRRRDKKDEDGDK</sequence>
<feature type="transmembrane region" description="Helical" evidence="1">
    <location>
        <begin position="314"/>
        <end position="339"/>
    </location>
</feature>
<feature type="domain" description="WxL Interacting Protein peptidoglycan binding" evidence="3">
    <location>
        <begin position="37"/>
        <end position="157"/>
    </location>
</feature>
<gene>
    <name evidence="5" type="ORF">ACFP1G_10700</name>
</gene>
<dbReference type="Pfam" id="PF11797">
    <property type="entry name" value="WxLIP_HBD"/>
    <property type="match status" value="1"/>
</dbReference>
<keyword evidence="6" id="KW-1185">Reference proteome</keyword>
<keyword evidence="1" id="KW-0472">Membrane</keyword>
<evidence type="ECO:0000259" key="4">
    <source>
        <dbReference type="Pfam" id="PF11797"/>
    </source>
</evidence>
<protein>
    <submittedName>
        <fullName evidence="5">DUF916 and DUF3324 domain-containing protein</fullName>
    </submittedName>
</protein>
<feature type="domain" description="WxL Interacting Protein host binding" evidence="4">
    <location>
        <begin position="172"/>
        <end position="304"/>
    </location>
</feature>
<evidence type="ECO:0000256" key="1">
    <source>
        <dbReference type="SAM" id="Phobius"/>
    </source>
</evidence>
<dbReference type="EMBL" id="JBHSSK010000027">
    <property type="protein sequence ID" value="MFC6207928.1"/>
    <property type="molecule type" value="Genomic_DNA"/>
</dbReference>
<reference evidence="6" key="1">
    <citation type="journal article" date="2019" name="Int. J. Syst. Evol. Microbiol.">
        <title>The Global Catalogue of Microorganisms (GCM) 10K type strain sequencing project: providing services to taxonomists for standard genome sequencing and annotation.</title>
        <authorList>
            <consortium name="The Broad Institute Genomics Platform"/>
            <consortium name="The Broad Institute Genome Sequencing Center for Infectious Disease"/>
            <person name="Wu L."/>
            <person name="Ma J."/>
        </authorList>
    </citation>
    <scope>NUCLEOTIDE SEQUENCE [LARGE SCALE GENOMIC DNA]</scope>
    <source>
        <strain evidence="6">CCM 8905</strain>
    </source>
</reference>
<keyword evidence="1" id="KW-1133">Transmembrane helix</keyword>